<evidence type="ECO:0000313" key="3">
    <source>
        <dbReference type="Proteomes" id="UP001311915"/>
    </source>
</evidence>
<keyword evidence="3" id="KW-1185">Reference proteome</keyword>
<dbReference type="AlphaFoldDB" id="A0AAV9M3A5"/>
<evidence type="ECO:0000313" key="2">
    <source>
        <dbReference type="EMBL" id="KAK4731157.1"/>
    </source>
</evidence>
<dbReference type="InterPro" id="IPR002156">
    <property type="entry name" value="RNaseH_domain"/>
</dbReference>
<evidence type="ECO:0000259" key="1">
    <source>
        <dbReference type="Pfam" id="PF13456"/>
    </source>
</evidence>
<dbReference type="Gene3D" id="3.30.420.10">
    <property type="entry name" value="Ribonuclease H-like superfamily/Ribonuclease H"/>
    <property type="match status" value="1"/>
</dbReference>
<dbReference type="Proteomes" id="UP001311915">
    <property type="component" value="Unassembled WGS sequence"/>
</dbReference>
<protein>
    <recommendedName>
        <fullName evidence="1">RNase H type-1 domain-containing protein</fullName>
    </recommendedName>
</protein>
<accession>A0AAV9M3A5</accession>
<dbReference type="InterPro" id="IPR036397">
    <property type="entry name" value="RNaseH_sf"/>
</dbReference>
<proteinExistence type="predicted"/>
<dbReference type="CDD" id="cd06222">
    <property type="entry name" value="RNase_H_like"/>
    <property type="match status" value="1"/>
</dbReference>
<dbReference type="SUPFAM" id="SSF53098">
    <property type="entry name" value="Ribonuclease H-like"/>
    <property type="match status" value="1"/>
</dbReference>
<reference evidence="2 3" key="1">
    <citation type="submission" date="2023-10" db="EMBL/GenBank/DDBJ databases">
        <title>Genome-Wide Identification Analysis in wild type Solanum Pinnatisectum Reveals Some Genes Defensing Phytophthora Infestans.</title>
        <authorList>
            <person name="Sun C."/>
        </authorList>
    </citation>
    <scope>NUCLEOTIDE SEQUENCE [LARGE SCALE GENOMIC DNA]</scope>
    <source>
        <strain evidence="2">LQN</strain>
        <tissue evidence="2">Leaf</tissue>
    </source>
</reference>
<dbReference type="EMBL" id="JAWPEI010000003">
    <property type="protein sequence ID" value="KAK4731157.1"/>
    <property type="molecule type" value="Genomic_DNA"/>
</dbReference>
<dbReference type="InterPro" id="IPR044730">
    <property type="entry name" value="RNase_H-like_dom_plant"/>
</dbReference>
<dbReference type="GO" id="GO:0004523">
    <property type="term" value="F:RNA-DNA hybrid ribonuclease activity"/>
    <property type="evidence" value="ECO:0007669"/>
    <property type="project" value="InterPro"/>
</dbReference>
<organism evidence="2 3">
    <name type="scientific">Solanum pinnatisectum</name>
    <name type="common">tansyleaf nightshade</name>
    <dbReference type="NCBI Taxonomy" id="50273"/>
    <lineage>
        <taxon>Eukaryota</taxon>
        <taxon>Viridiplantae</taxon>
        <taxon>Streptophyta</taxon>
        <taxon>Embryophyta</taxon>
        <taxon>Tracheophyta</taxon>
        <taxon>Spermatophyta</taxon>
        <taxon>Magnoliopsida</taxon>
        <taxon>eudicotyledons</taxon>
        <taxon>Gunneridae</taxon>
        <taxon>Pentapetalae</taxon>
        <taxon>asterids</taxon>
        <taxon>lamiids</taxon>
        <taxon>Solanales</taxon>
        <taxon>Solanaceae</taxon>
        <taxon>Solanoideae</taxon>
        <taxon>Solaneae</taxon>
        <taxon>Solanum</taxon>
    </lineage>
</organism>
<comment type="caution">
    <text evidence="2">The sequence shown here is derived from an EMBL/GenBank/DDBJ whole genome shotgun (WGS) entry which is preliminary data.</text>
</comment>
<dbReference type="Pfam" id="PF13456">
    <property type="entry name" value="RVT_3"/>
    <property type="match status" value="1"/>
</dbReference>
<dbReference type="InterPro" id="IPR053151">
    <property type="entry name" value="RNase_H-like"/>
</dbReference>
<name>A0AAV9M3A5_9SOLN</name>
<feature type="domain" description="RNase H type-1" evidence="1">
    <location>
        <begin position="84"/>
        <end position="153"/>
    </location>
</feature>
<dbReference type="PANTHER" id="PTHR47723">
    <property type="entry name" value="OS05G0353850 PROTEIN"/>
    <property type="match status" value="1"/>
</dbReference>
<dbReference type="PANTHER" id="PTHR47723:SF23">
    <property type="entry name" value="REVERSE TRANSCRIPTASE-LIKE PROTEIN"/>
    <property type="match status" value="1"/>
</dbReference>
<dbReference type="InterPro" id="IPR012337">
    <property type="entry name" value="RNaseH-like_sf"/>
</dbReference>
<gene>
    <name evidence="2" type="ORF">R3W88_024145</name>
</gene>
<dbReference type="GO" id="GO:0003676">
    <property type="term" value="F:nucleic acid binding"/>
    <property type="evidence" value="ECO:0007669"/>
    <property type="project" value="InterPro"/>
</dbReference>
<sequence>MQYIRLPTEITKKIDQIQRNFIWGSIWLNRNENYHNNKRGKTNANISYIHAIEFFSLTNQRTNIEKPIVGYVKWKPPNIGFKLNTDGSTSTKSGTSGIGVIRDKYSNWVVAFMGNIYEATNIVSELLALQKGLTIALTYNLTPLEINVGCQDITV</sequence>